<dbReference type="Proteomes" id="UP000182836">
    <property type="component" value="Unassembled WGS sequence"/>
</dbReference>
<evidence type="ECO:0000313" key="3">
    <source>
        <dbReference type="Proteomes" id="UP000182836"/>
    </source>
</evidence>
<proteinExistence type="predicted"/>
<sequence length="53" mass="6032">MKLKQRQFVGEETKHTVSGRMGSGQFEYEVENAEGYRKHVKVKGAQIEIDGGY</sequence>
<feature type="domain" description="DUF6997" evidence="1">
    <location>
        <begin position="7"/>
        <end position="53"/>
    </location>
</feature>
<reference evidence="2 3" key="1">
    <citation type="submission" date="2016-10" db="EMBL/GenBank/DDBJ databases">
        <authorList>
            <person name="de Groot N.N."/>
        </authorList>
    </citation>
    <scope>NUCLEOTIDE SEQUENCE [LARGE SCALE GENOMIC DNA]</scope>
    <source>
        <strain evidence="2 3">DSM 2895</strain>
    </source>
</reference>
<dbReference type="EMBL" id="FNED01000031">
    <property type="protein sequence ID" value="SDJ87664.1"/>
    <property type="molecule type" value="Genomic_DNA"/>
</dbReference>
<accession>A0A1G8XB94</accession>
<organism evidence="2 3">
    <name type="scientific">Aneurinibacillus migulanus</name>
    <name type="common">Bacillus migulanus</name>
    <dbReference type="NCBI Taxonomy" id="47500"/>
    <lineage>
        <taxon>Bacteria</taxon>
        <taxon>Bacillati</taxon>
        <taxon>Bacillota</taxon>
        <taxon>Bacilli</taxon>
        <taxon>Bacillales</taxon>
        <taxon>Paenibacillaceae</taxon>
        <taxon>Aneurinibacillus group</taxon>
        <taxon>Aneurinibacillus</taxon>
    </lineage>
</organism>
<evidence type="ECO:0000313" key="2">
    <source>
        <dbReference type="EMBL" id="SDJ87664.1"/>
    </source>
</evidence>
<protein>
    <recommendedName>
        <fullName evidence="1">DUF6997 domain-containing protein</fullName>
    </recommendedName>
</protein>
<evidence type="ECO:0000259" key="1">
    <source>
        <dbReference type="Pfam" id="PF22518"/>
    </source>
</evidence>
<dbReference type="AlphaFoldDB" id="A0A1G8XB94"/>
<dbReference type="OrthoDB" id="9774819at2"/>
<dbReference type="InterPro" id="IPR054266">
    <property type="entry name" value="DUF6997"/>
</dbReference>
<gene>
    <name evidence="2" type="ORF">SAMN04487909_13114</name>
</gene>
<dbReference type="Pfam" id="PF22518">
    <property type="entry name" value="DUF6997"/>
    <property type="match status" value="1"/>
</dbReference>
<name>A0A1G8XB94_ANEMI</name>